<dbReference type="SMART" id="SM00341">
    <property type="entry name" value="HRDC"/>
    <property type="match status" value="1"/>
</dbReference>
<dbReference type="GO" id="GO:0003676">
    <property type="term" value="F:nucleic acid binding"/>
    <property type="evidence" value="ECO:0007669"/>
    <property type="project" value="InterPro"/>
</dbReference>
<dbReference type="InterPro" id="IPR010997">
    <property type="entry name" value="HRDC-like_sf"/>
</dbReference>
<organism evidence="2">
    <name type="scientific">Echinostoma caproni</name>
    <dbReference type="NCBI Taxonomy" id="27848"/>
    <lineage>
        <taxon>Eukaryota</taxon>
        <taxon>Metazoa</taxon>
        <taxon>Spiralia</taxon>
        <taxon>Lophotrochozoa</taxon>
        <taxon>Platyhelminthes</taxon>
        <taxon>Trematoda</taxon>
        <taxon>Digenea</taxon>
        <taxon>Plagiorchiida</taxon>
        <taxon>Echinostomata</taxon>
        <taxon>Echinostomatoidea</taxon>
        <taxon>Echinostomatidae</taxon>
        <taxon>Echinostoma</taxon>
    </lineage>
</organism>
<sequence length="208" mass="23245">LPISMPTRAVSNDTKVIGREPQDRYAEIRNECYEELVQVAKQLTSEQGISNYATVFPNEMLLEMAANLPTTREELLAVPQCTEYKLTRFNAESRFLEITLNYLSILGALKEEERDQQMVVTASSSELLSSTAIPIGKSRGSSTIRGRSRRGLRRAALNEARLLQFSVDTNRSRPPQPVVPKRVKVLPSPLVEVGSGELAEAISQWKIQ</sequence>
<dbReference type="Gene3D" id="1.10.150.80">
    <property type="entry name" value="HRDC domain"/>
    <property type="match status" value="1"/>
</dbReference>
<dbReference type="AlphaFoldDB" id="A0A183B324"/>
<protein>
    <submittedName>
        <fullName evidence="2">HRDC domain-containing protein</fullName>
    </submittedName>
</protein>
<evidence type="ECO:0000259" key="1">
    <source>
        <dbReference type="PROSITE" id="PS50967"/>
    </source>
</evidence>
<evidence type="ECO:0000313" key="2">
    <source>
        <dbReference type="WBParaSite" id="ECPE_0001364901-mRNA-1"/>
    </source>
</evidence>
<dbReference type="InterPro" id="IPR044876">
    <property type="entry name" value="HRDC_dom_sf"/>
</dbReference>
<dbReference type="InterPro" id="IPR002121">
    <property type="entry name" value="HRDC_dom"/>
</dbReference>
<reference evidence="2" key="1">
    <citation type="submission" date="2016-06" db="UniProtKB">
        <authorList>
            <consortium name="WormBaseParasite"/>
        </authorList>
    </citation>
    <scope>IDENTIFICATION</scope>
</reference>
<proteinExistence type="predicted"/>
<dbReference type="Pfam" id="PF00570">
    <property type="entry name" value="HRDC"/>
    <property type="match status" value="1"/>
</dbReference>
<name>A0A183B324_9TREM</name>
<dbReference type="PROSITE" id="PS50967">
    <property type="entry name" value="HRDC"/>
    <property type="match status" value="1"/>
</dbReference>
<dbReference type="GO" id="GO:0000166">
    <property type="term" value="F:nucleotide binding"/>
    <property type="evidence" value="ECO:0007669"/>
    <property type="project" value="InterPro"/>
</dbReference>
<feature type="domain" description="HRDC" evidence="1">
    <location>
        <begin position="26"/>
        <end position="109"/>
    </location>
</feature>
<accession>A0A183B324</accession>
<dbReference type="WBParaSite" id="ECPE_0001364901-mRNA-1">
    <property type="protein sequence ID" value="ECPE_0001364901-mRNA-1"/>
    <property type="gene ID" value="ECPE_0001364901"/>
</dbReference>
<dbReference type="SUPFAM" id="SSF47819">
    <property type="entry name" value="HRDC-like"/>
    <property type="match status" value="1"/>
</dbReference>